<keyword evidence="3" id="KW-0808">Transferase</keyword>
<dbReference type="Proteomes" id="UP000019489">
    <property type="component" value="Unassembled WGS sequence"/>
</dbReference>
<sequence>MAHDHPQHSDARDHAHDHAHDGTHPDHDAGLADLLDLDAEVLGAYLDEVTAWAAQHAPDDPRRVVDLGAGTGTGTRALGRRFAAARLVAVDRSEAMAQRLRIAADEPGLAGRVEVVLADLDGVWPKVGAVDVAWAASSLHELADPDRVLRDVHAALRPGGLLVVVEMDTLPRFLPDDLGTGRPGLETRLHDALARAGWNAHPDWQPALEQAGFEVAARRTFTLDASPAPARAGRYARAYLSRVRGALDGQLAADDRDTLDRLLAHDGPDSLLRRRDLVVSGTRTAWAARRPLPVSAAPVSAAPVSPESTSAPDDPFSAAMEAFVTMRVLGDSRHGLDSLLDAPGEPAAGP</sequence>
<keyword evidence="4" id="KW-1185">Reference proteome</keyword>
<dbReference type="SUPFAM" id="SSF53335">
    <property type="entry name" value="S-adenosyl-L-methionine-dependent methyltransferases"/>
    <property type="match status" value="1"/>
</dbReference>
<organism evidence="3 4">
    <name type="scientific">Intrasporangium oryzae NRRL B-24470</name>
    <dbReference type="NCBI Taxonomy" id="1386089"/>
    <lineage>
        <taxon>Bacteria</taxon>
        <taxon>Bacillati</taxon>
        <taxon>Actinomycetota</taxon>
        <taxon>Actinomycetes</taxon>
        <taxon>Micrococcales</taxon>
        <taxon>Intrasporangiaceae</taxon>
        <taxon>Intrasporangium</taxon>
    </lineage>
</organism>
<proteinExistence type="predicted"/>
<dbReference type="PANTHER" id="PTHR43591">
    <property type="entry name" value="METHYLTRANSFERASE"/>
    <property type="match status" value="1"/>
</dbReference>
<accession>W9G5K9</accession>
<dbReference type="PATRIC" id="fig|1386089.3.peg.2462"/>
<keyword evidence="3" id="KW-0489">Methyltransferase</keyword>
<gene>
    <name evidence="3" type="ORF">N865_10930</name>
</gene>
<dbReference type="OrthoDB" id="3382693at2"/>
<feature type="domain" description="Methyltransferase type 12" evidence="2">
    <location>
        <begin position="65"/>
        <end position="162"/>
    </location>
</feature>
<dbReference type="RefSeq" id="WP_157557677.1">
    <property type="nucleotide sequence ID" value="NZ_AWSA01000024.1"/>
</dbReference>
<protein>
    <submittedName>
        <fullName evidence="3">Methyltransferase type 11</fullName>
    </submittedName>
</protein>
<evidence type="ECO:0000259" key="2">
    <source>
        <dbReference type="Pfam" id="PF08242"/>
    </source>
</evidence>
<dbReference type="Gene3D" id="3.40.50.150">
    <property type="entry name" value="Vaccinia Virus protein VP39"/>
    <property type="match status" value="1"/>
</dbReference>
<evidence type="ECO:0000313" key="4">
    <source>
        <dbReference type="Proteomes" id="UP000019489"/>
    </source>
</evidence>
<evidence type="ECO:0000256" key="1">
    <source>
        <dbReference type="SAM" id="MobiDB-lite"/>
    </source>
</evidence>
<dbReference type="AlphaFoldDB" id="W9G5K9"/>
<dbReference type="EMBL" id="AWSA01000024">
    <property type="protein sequence ID" value="EWT01320.1"/>
    <property type="molecule type" value="Genomic_DNA"/>
</dbReference>
<dbReference type="InterPro" id="IPR029063">
    <property type="entry name" value="SAM-dependent_MTases_sf"/>
</dbReference>
<dbReference type="GO" id="GO:0032259">
    <property type="term" value="P:methylation"/>
    <property type="evidence" value="ECO:0007669"/>
    <property type="project" value="UniProtKB-KW"/>
</dbReference>
<reference evidence="3 4" key="1">
    <citation type="submission" date="2013-08" db="EMBL/GenBank/DDBJ databases">
        <title>Intrasporangium oryzae NRRL B-24470.</title>
        <authorList>
            <person name="Liu H."/>
            <person name="Wang G."/>
        </authorList>
    </citation>
    <scope>NUCLEOTIDE SEQUENCE [LARGE SCALE GENOMIC DNA]</scope>
    <source>
        <strain evidence="3 4">NRRL B-24470</strain>
    </source>
</reference>
<comment type="caution">
    <text evidence="3">The sequence shown here is derived from an EMBL/GenBank/DDBJ whole genome shotgun (WGS) entry which is preliminary data.</text>
</comment>
<dbReference type="STRING" id="1386089.N865_10930"/>
<feature type="region of interest" description="Disordered" evidence="1">
    <location>
        <begin position="1"/>
        <end position="27"/>
    </location>
</feature>
<dbReference type="GO" id="GO:0008168">
    <property type="term" value="F:methyltransferase activity"/>
    <property type="evidence" value="ECO:0007669"/>
    <property type="project" value="UniProtKB-KW"/>
</dbReference>
<dbReference type="CDD" id="cd02440">
    <property type="entry name" value="AdoMet_MTases"/>
    <property type="match status" value="1"/>
</dbReference>
<evidence type="ECO:0000313" key="3">
    <source>
        <dbReference type="EMBL" id="EWT01320.1"/>
    </source>
</evidence>
<dbReference type="InterPro" id="IPR013217">
    <property type="entry name" value="Methyltransf_12"/>
</dbReference>
<name>W9G5K9_9MICO</name>
<dbReference type="PANTHER" id="PTHR43591:SF99">
    <property type="entry name" value="OS06G0646000 PROTEIN"/>
    <property type="match status" value="1"/>
</dbReference>
<dbReference type="eggNOG" id="COG2226">
    <property type="taxonomic scope" value="Bacteria"/>
</dbReference>
<dbReference type="Pfam" id="PF08242">
    <property type="entry name" value="Methyltransf_12"/>
    <property type="match status" value="1"/>
</dbReference>